<dbReference type="AlphaFoldDB" id="A0A6V7GVM3"/>
<dbReference type="InterPro" id="IPR036046">
    <property type="entry name" value="Acylphosphatase-like_dom_sf"/>
</dbReference>
<name>A0A6V7GVM3_9HYME</name>
<dbReference type="OrthoDB" id="548795at2759"/>
<evidence type="ECO:0000313" key="2">
    <source>
        <dbReference type="EMBL" id="CAD1468208.1"/>
    </source>
</evidence>
<dbReference type="Gene3D" id="3.30.70.100">
    <property type="match status" value="1"/>
</dbReference>
<keyword evidence="3" id="KW-1185">Reference proteome</keyword>
<comment type="caution">
    <text evidence="2">The sequence shown here is derived from an EMBL/GenBank/DDBJ whole genome shotgun (WGS) entry which is preliminary data.</text>
</comment>
<dbReference type="GO" id="GO:0071949">
    <property type="term" value="F:FAD binding"/>
    <property type="evidence" value="ECO:0007669"/>
    <property type="project" value="InterPro"/>
</dbReference>
<dbReference type="PANTHER" id="PTHR34035:SF1">
    <property type="entry name" value="TESTIS-EXPRESSED PROTEIN 47"/>
    <property type="match status" value="1"/>
</dbReference>
<dbReference type="SUPFAM" id="SSF54975">
    <property type="entry name" value="Acylphosphatase/BLUF domain-like"/>
    <property type="match status" value="1"/>
</dbReference>
<sequence length="216" mass="25885">MNTFVCRLIFCAKIADYENIIHLFDNLIKKNITQHITGLLLVYSDFMIHLIEASEEDIFQLCREVFTNNSSRMTNIKCLYMQNNAKKRFFKEWYFKKMKNNTLEDDKLKELEDNFENVSSTYEAVVGNLFKLYIKLWHKLRLGSYENFNEYLDLIVVNGHPNIPSRRNIKFILQSVWGYNLTTLVENYYNLNYFSNFDDYSSVSEMIQEINLNYNK</sequence>
<proteinExistence type="predicted"/>
<dbReference type="Proteomes" id="UP000752696">
    <property type="component" value="Unassembled WGS sequence"/>
</dbReference>
<dbReference type="InterPro" id="IPR055308">
    <property type="entry name" value="TEX47-like"/>
</dbReference>
<feature type="domain" description="BLUF" evidence="1">
    <location>
        <begin position="1"/>
        <end position="96"/>
    </location>
</feature>
<dbReference type="GO" id="GO:0009882">
    <property type="term" value="F:blue light photoreceptor activity"/>
    <property type="evidence" value="ECO:0007669"/>
    <property type="project" value="InterPro"/>
</dbReference>
<protein>
    <recommendedName>
        <fullName evidence="1">BLUF domain-containing protein</fullName>
    </recommendedName>
</protein>
<evidence type="ECO:0000313" key="3">
    <source>
        <dbReference type="Proteomes" id="UP000752696"/>
    </source>
</evidence>
<dbReference type="EMBL" id="CAJDYZ010000238">
    <property type="protein sequence ID" value="CAD1468208.1"/>
    <property type="molecule type" value="Genomic_DNA"/>
</dbReference>
<dbReference type="InterPro" id="IPR007024">
    <property type="entry name" value="BLUF_domain"/>
</dbReference>
<evidence type="ECO:0000259" key="1">
    <source>
        <dbReference type="PROSITE" id="PS50925"/>
    </source>
</evidence>
<dbReference type="PROSITE" id="PS50925">
    <property type="entry name" value="BLUF"/>
    <property type="match status" value="1"/>
</dbReference>
<gene>
    <name evidence="2" type="ORF">MHI_LOCUS27653</name>
</gene>
<feature type="non-terminal residue" evidence="2">
    <location>
        <position position="216"/>
    </location>
</feature>
<organism evidence="2 3">
    <name type="scientific">Heterotrigona itama</name>
    <dbReference type="NCBI Taxonomy" id="395501"/>
    <lineage>
        <taxon>Eukaryota</taxon>
        <taxon>Metazoa</taxon>
        <taxon>Ecdysozoa</taxon>
        <taxon>Arthropoda</taxon>
        <taxon>Hexapoda</taxon>
        <taxon>Insecta</taxon>
        <taxon>Pterygota</taxon>
        <taxon>Neoptera</taxon>
        <taxon>Endopterygota</taxon>
        <taxon>Hymenoptera</taxon>
        <taxon>Apocrita</taxon>
        <taxon>Aculeata</taxon>
        <taxon>Apoidea</taxon>
        <taxon>Anthophila</taxon>
        <taxon>Apidae</taxon>
        <taxon>Heterotrigona</taxon>
    </lineage>
</organism>
<reference evidence="2" key="1">
    <citation type="submission" date="2020-07" db="EMBL/GenBank/DDBJ databases">
        <authorList>
            <person name="Nazaruddin N."/>
        </authorList>
    </citation>
    <scope>NUCLEOTIDE SEQUENCE</scope>
</reference>
<dbReference type="PANTHER" id="PTHR34035">
    <property type="entry name" value="TESTIS-EXPRESSED PROTEIN 47"/>
    <property type="match status" value="1"/>
</dbReference>
<accession>A0A6V7GVM3</accession>
<dbReference type="Pfam" id="PF24787">
    <property type="entry name" value="TEX47"/>
    <property type="match status" value="1"/>
</dbReference>